<comment type="similarity">
    <text evidence="3 10">Belongs to the TOP6A family.</text>
</comment>
<dbReference type="InterPro" id="IPR002815">
    <property type="entry name" value="Spo11/TopoVI_A"/>
</dbReference>
<evidence type="ECO:0000256" key="4">
    <source>
        <dbReference type="ARBA" id="ARBA00012895"/>
    </source>
</evidence>
<evidence type="ECO:0000256" key="3">
    <source>
        <dbReference type="ARBA" id="ARBA00006559"/>
    </source>
</evidence>
<evidence type="ECO:0000313" key="15">
    <source>
        <dbReference type="Proteomes" id="UP000444721"/>
    </source>
</evidence>
<organism evidence="14 15">
    <name type="scientific">Naegleria fowleri</name>
    <name type="common">Brain eating amoeba</name>
    <dbReference type="NCBI Taxonomy" id="5763"/>
    <lineage>
        <taxon>Eukaryota</taxon>
        <taxon>Discoba</taxon>
        <taxon>Heterolobosea</taxon>
        <taxon>Tetramitia</taxon>
        <taxon>Eutetramitia</taxon>
        <taxon>Vahlkampfiidae</taxon>
        <taxon>Naegleria</taxon>
    </lineage>
</organism>
<name>A0A6A5BVI9_NAEFO</name>
<evidence type="ECO:0000259" key="13">
    <source>
        <dbReference type="Pfam" id="PF21180"/>
    </source>
</evidence>
<dbReference type="SUPFAM" id="SSF56726">
    <property type="entry name" value="DNA topoisomerase IV, alpha subunit"/>
    <property type="match status" value="1"/>
</dbReference>
<proteinExistence type="inferred from homology"/>
<dbReference type="Pfam" id="PF04406">
    <property type="entry name" value="TP6A_N"/>
    <property type="match status" value="1"/>
</dbReference>
<dbReference type="Gene3D" id="3.40.1360.10">
    <property type="match status" value="1"/>
</dbReference>
<evidence type="ECO:0000256" key="2">
    <source>
        <dbReference type="ARBA" id="ARBA00001946"/>
    </source>
</evidence>
<gene>
    <name evidence="14" type="ORF">FDP41_011934</name>
</gene>
<dbReference type="VEuPathDB" id="AmoebaDB:FDP41_011934"/>
<comment type="catalytic activity">
    <reaction evidence="1 10">
        <text>ATP-dependent breakage, passage and rejoining of double-stranded DNA.</text>
        <dbReference type="EC" id="5.6.2.2"/>
    </reaction>
</comment>
<keyword evidence="15" id="KW-1185">Reference proteome</keyword>
<keyword evidence="8 10" id="KW-0238">DNA-binding</keyword>
<dbReference type="EMBL" id="VFQX01000012">
    <property type="protein sequence ID" value="KAF0982073.1"/>
    <property type="molecule type" value="Genomic_DNA"/>
</dbReference>
<dbReference type="CDD" id="cd00223">
    <property type="entry name" value="TOPRIM_TopoIIB_SPO"/>
    <property type="match status" value="1"/>
</dbReference>
<feature type="active site" description="O-(5'-phospho-DNA)-tyrosine intermediate" evidence="10">
    <location>
        <position position="132"/>
    </location>
</feature>
<feature type="region of interest" description="Disordered" evidence="11">
    <location>
        <begin position="29"/>
        <end position="80"/>
    </location>
</feature>
<dbReference type="PANTHER" id="PTHR10848">
    <property type="entry name" value="MEIOTIC RECOMBINATION PROTEIN SPO11"/>
    <property type="match status" value="1"/>
</dbReference>
<evidence type="ECO:0000256" key="10">
    <source>
        <dbReference type="PROSITE-ProRule" id="PRU01385"/>
    </source>
</evidence>
<dbReference type="GeneID" id="68119149"/>
<protein>
    <recommendedName>
        <fullName evidence="4">DNA topoisomerase (ATP-hydrolyzing)</fullName>
        <ecNumber evidence="4">5.6.2.2</ecNumber>
    </recommendedName>
</protein>
<comment type="caution">
    <text evidence="14">The sequence shown here is derived from an EMBL/GenBank/DDBJ whole genome shotgun (WGS) entry which is preliminary data.</text>
</comment>
<sequence length="446" mass="51643">MLRTQQVMSCIEEQVLRLLRELTMNTEEMKERSSQSVLPAGLACSEHEEERKRRELTSEQQLGIDYHEGQPENQVRKSTEQPPLSERCIFFALKDLFNAHSALRFVSKLQLMHLILQLCVYHKFSTKRDMFYCMKPLMKTQTQCNQVLKELSENWNVHRHDLHVVPQSRGEVCGHVSFVQLSLNDVVGASTNETLTRNATDSRVINAALHISALSTCSIPSIPHLQIIGFDIPLEVDSLLIVEKESVFQQLKQTLEDKIELRKYILITSKGYPDVPTRDFIVTLVTYVAKYQKRALKIYLFTDGDPFGAEIAHVYIHGSKSFKNEKKYLTLLHAECEEACKYWLMQTYLNIQWIGVHLEEFLLENRDRGKLELNPQYKSCLLPLDTNDHGKIDSLLSSLSEFEHSCCEMLSRQLCFMKEYCCKVEIEALSFARVDYWTYILGKTSL</sequence>
<feature type="compositionally biased region" description="Basic and acidic residues" evidence="11">
    <location>
        <begin position="65"/>
        <end position="79"/>
    </location>
</feature>
<dbReference type="GO" id="GO:0003677">
    <property type="term" value="F:DNA binding"/>
    <property type="evidence" value="ECO:0007669"/>
    <property type="project" value="UniProtKB-UniRule"/>
</dbReference>
<evidence type="ECO:0000256" key="6">
    <source>
        <dbReference type="ARBA" id="ARBA00022842"/>
    </source>
</evidence>
<dbReference type="GO" id="GO:0005524">
    <property type="term" value="F:ATP binding"/>
    <property type="evidence" value="ECO:0007669"/>
    <property type="project" value="InterPro"/>
</dbReference>
<dbReference type="InterPro" id="IPR036078">
    <property type="entry name" value="Spo11/TopoVI_A_sf"/>
</dbReference>
<evidence type="ECO:0000256" key="5">
    <source>
        <dbReference type="ARBA" id="ARBA00022723"/>
    </source>
</evidence>
<feature type="domain" description="Spo11/DNA topoisomerase VI subunit A N-terminal" evidence="12">
    <location>
        <begin position="108"/>
        <end position="164"/>
    </location>
</feature>
<dbReference type="OrthoDB" id="5377392at2759"/>
<dbReference type="InterPro" id="IPR034136">
    <property type="entry name" value="TOPRIM_Topo6A/Spo11"/>
</dbReference>
<dbReference type="AlphaFoldDB" id="A0A6A5BVI9"/>
<dbReference type="GO" id="GO:0003918">
    <property type="term" value="F:DNA topoisomerase type II (double strand cut, ATP-hydrolyzing) activity"/>
    <property type="evidence" value="ECO:0007669"/>
    <property type="project" value="UniProtKB-UniRule"/>
</dbReference>
<dbReference type="PANTHER" id="PTHR10848:SF0">
    <property type="entry name" value="MEIOTIC RECOMBINATION PROTEIN SPO11"/>
    <property type="match status" value="1"/>
</dbReference>
<dbReference type="EC" id="5.6.2.2" evidence="4"/>
<dbReference type="InterPro" id="IPR036388">
    <property type="entry name" value="WH-like_DNA-bd_sf"/>
</dbReference>
<dbReference type="RefSeq" id="XP_044566786.1">
    <property type="nucleotide sequence ID" value="XM_044702398.1"/>
</dbReference>
<evidence type="ECO:0000256" key="9">
    <source>
        <dbReference type="ARBA" id="ARBA00023235"/>
    </source>
</evidence>
<dbReference type="GO" id="GO:0006259">
    <property type="term" value="P:DNA metabolic process"/>
    <property type="evidence" value="ECO:0007669"/>
    <property type="project" value="InterPro"/>
</dbReference>
<keyword evidence="5" id="KW-0479">Metal-binding</keyword>
<dbReference type="PROSITE" id="PS52041">
    <property type="entry name" value="TOPO_IIB"/>
    <property type="match status" value="1"/>
</dbReference>
<keyword evidence="6" id="KW-0460">Magnesium</keyword>
<evidence type="ECO:0000313" key="14">
    <source>
        <dbReference type="EMBL" id="KAF0982073.1"/>
    </source>
</evidence>
<keyword evidence="9 10" id="KW-0413">Isomerase</keyword>
<accession>A0A6A5BVI9</accession>
<feature type="domain" description="Topoisomerase 6 subunit A/Spo11 TOPRIM" evidence="13">
    <location>
        <begin position="239"/>
        <end position="331"/>
    </location>
</feature>
<evidence type="ECO:0000259" key="12">
    <source>
        <dbReference type="Pfam" id="PF04406"/>
    </source>
</evidence>
<dbReference type="Proteomes" id="UP000444721">
    <property type="component" value="Unassembled WGS sequence"/>
</dbReference>
<evidence type="ECO:0000256" key="8">
    <source>
        <dbReference type="ARBA" id="ARBA00023125"/>
    </source>
</evidence>
<evidence type="ECO:0000256" key="7">
    <source>
        <dbReference type="ARBA" id="ARBA00023029"/>
    </source>
</evidence>
<keyword evidence="7 10" id="KW-0799">Topoisomerase</keyword>
<dbReference type="GO" id="GO:0046872">
    <property type="term" value="F:metal ion binding"/>
    <property type="evidence" value="ECO:0007669"/>
    <property type="project" value="UniProtKB-KW"/>
</dbReference>
<dbReference type="Gene3D" id="1.10.10.10">
    <property type="entry name" value="Winged helix-like DNA-binding domain superfamily/Winged helix DNA-binding domain"/>
    <property type="match status" value="1"/>
</dbReference>
<dbReference type="Pfam" id="PF21180">
    <property type="entry name" value="TOP6A-Spo11_Toprim"/>
    <property type="match status" value="1"/>
</dbReference>
<feature type="compositionally biased region" description="Basic and acidic residues" evidence="11">
    <location>
        <begin position="45"/>
        <end position="57"/>
    </location>
</feature>
<evidence type="ECO:0000256" key="1">
    <source>
        <dbReference type="ARBA" id="ARBA00000185"/>
    </source>
</evidence>
<dbReference type="GO" id="GO:0005694">
    <property type="term" value="C:chromosome"/>
    <property type="evidence" value="ECO:0007669"/>
    <property type="project" value="InterPro"/>
</dbReference>
<comment type="cofactor">
    <cofactor evidence="2">
        <name>Mg(2+)</name>
        <dbReference type="ChEBI" id="CHEBI:18420"/>
    </cofactor>
</comment>
<dbReference type="VEuPathDB" id="AmoebaDB:NfTy_022810"/>
<dbReference type="VEuPathDB" id="AmoebaDB:NF0068220"/>
<reference evidence="14 15" key="1">
    <citation type="journal article" date="2019" name="Sci. Rep.">
        <title>Nanopore sequencing improves the draft genome of the human pathogenic amoeba Naegleria fowleri.</title>
        <authorList>
            <person name="Liechti N."/>
            <person name="Schurch N."/>
            <person name="Bruggmann R."/>
            <person name="Wittwer M."/>
        </authorList>
    </citation>
    <scope>NUCLEOTIDE SEQUENCE [LARGE SCALE GENOMIC DNA]</scope>
    <source>
        <strain evidence="14 15">ATCC 30894</strain>
    </source>
</reference>
<evidence type="ECO:0000256" key="11">
    <source>
        <dbReference type="SAM" id="MobiDB-lite"/>
    </source>
</evidence>
<dbReference type="InterPro" id="IPR013049">
    <property type="entry name" value="Spo11/TopoVI_A_N"/>
</dbReference>